<dbReference type="Proteomes" id="UP000252519">
    <property type="component" value="Unassembled WGS sequence"/>
</dbReference>
<dbReference type="STRING" id="29170.A0A368GJI0"/>
<protein>
    <submittedName>
        <fullName evidence="2">Uncharacterized protein</fullName>
    </submittedName>
</protein>
<dbReference type="OrthoDB" id="10256697at2759"/>
<organism evidence="2 3">
    <name type="scientific">Ancylostoma caninum</name>
    <name type="common">Dog hookworm</name>
    <dbReference type="NCBI Taxonomy" id="29170"/>
    <lineage>
        <taxon>Eukaryota</taxon>
        <taxon>Metazoa</taxon>
        <taxon>Ecdysozoa</taxon>
        <taxon>Nematoda</taxon>
        <taxon>Chromadorea</taxon>
        <taxon>Rhabditida</taxon>
        <taxon>Rhabditina</taxon>
        <taxon>Rhabditomorpha</taxon>
        <taxon>Strongyloidea</taxon>
        <taxon>Ancylostomatidae</taxon>
        <taxon>Ancylostomatinae</taxon>
        <taxon>Ancylostoma</taxon>
    </lineage>
</organism>
<dbReference type="EMBL" id="JOJR01000158">
    <property type="protein sequence ID" value="RCN43419.1"/>
    <property type="molecule type" value="Genomic_DNA"/>
</dbReference>
<proteinExistence type="predicted"/>
<dbReference type="GO" id="GO:0005886">
    <property type="term" value="C:plasma membrane"/>
    <property type="evidence" value="ECO:0007669"/>
    <property type="project" value="InterPro"/>
</dbReference>
<dbReference type="InterPro" id="IPR019319">
    <property type="entry name" value="Plg-R(KT)"/>
</dbReference>
<sequence length="245" mass="27652">MGGYFSSTASSSSMSHAELYAELEKTRIERQLAIEQLLEHRRRAYKIAEEREKLKWSASGGGVMMVFCLFSWFHHKNMLHLLPIFPTLSYLGYEAHYCYGNKSALIDKAANQIRQENVDELAPTTISVQDIEAEIVLKNLEFAQQRAAKLVKLQDLFTFEFAAAATMGCILLAAGSITKRKDYAIPIAPLVLGVGYRYDNAFGDTHKVVRENAEALLKANDARLKMVGGPLTLKEVDAYRERHFR</sequence>
<keyword evidence="1" id="KW-1133">Transmembrane helix</keyword>
<name>A0A368GJI0_ANCCA</name>
<gene>
    <name evidence="2" type="ORF">ANCCAN_10610</name>
</gene>
<evidence type="ECO:0000256" key="1">
    <source>
        <dbReference type="SAM" id="Phobius"/>
    </source>
</evidence>
<evidence type="ECO:0000313" key="3">
    <source>
        <dbReference type="Proteomes" id="UP000252519"/>
    </source>
</evidence>
<keyword evidence="1" id="KW-0472">Membrane</keyword>
<evidence type="ECO:0000313" key="2">
    <source>
        <dbReference type="EMBL" id="RCN43419.1"/>
    </source>
</evidence>
<accession>A0A368GJI0</accession>
<reference evidence="2 3" key="1">
    <citation type="submission" date="2014-10" db="EMBL/GenBank/DDBJ databases">
        <title>Draft genome of the hookworm Ancylostoma caninum.</title>
        <authorList>
            <person name="Mitreva M."/>
        </authorList>
    </citation>
    <scope>NUCLEOTIDE SEQUENCE [LARGE SCALE GENOMIC DNA]</scope>
    <source>
        <strain evidence="2 3">Baltimore</strain>
    </source>
</reference>
<comment type="caution">
    <text evidence="2">The sequence shown here is derived from an EMBL/GenBank/DDBJ whole genome shotgun (WGS) entry which is preliminary data.</text>
</comment>
<feature type="transmembrane region" description="Helical" evidence="1">
    <location>
        <begin position="156"/>
        <end position="177"/>
    </location>
</feature>
<dbReference type="PANTHER" id="PTHR13411">
    <property type="entry name" value="PLASMINOGEN RECEPTOR (KT)"/>
    <property type="match status" value="1"/>
</dbReference>
<feature type="transmembrane region" description="Helical" evidence="1">
    <location>
        <begin position="56"/>
        <end position="73"/>
    </location>
</feature>
<dbReference type="Pfam" id="PF10166">
    <property type="entry name" value="DUF2368"/>
    <property type="match status" value="2"/>
</dbReference>
<dbReference type="PANTHER" id="PTHR13411:SF5">
    <property type="entry name" value="PROTEIN CBR-TAG-281"/>
    <property type="match status" value="1"/>
</dbReference>
<keyword evidence="3" id="KW-1185">Reference proteome</keyword>
<keyword evidence="1" id="KW-0812">Transmembrane</keyword>
<dbReference type="AlphaFoldDB" id="A0A368GJI0"/>